<name>A0A2A6C098_PRIPA</name>
<reference evidence="1" key="2">
    <citation type="submission" date="2022-06" db="UniProtKB">
        <authorList>
            <consortium name="EnsemblMetazoa"/>
        </authorList>
    </citation>
    <scope>IDENTIFICATION</scope>
    <source>
        <strain evidence="1">PS312</strain>
    </source>
</reference>
<dbReference type="AlphaFoldDB" id="A0A2A6C098"/>
<accession>A0A2A6C098</accession>
<sequence>ISIDILQNICHVIFPTPTLLIVCFCNTFVNLGVMFFIKRVNKGRNSLEKHLSYRYQVKENVLISSAILPLTYISFIFTFSIFPFLYLMKKESHPESRQLYTAVFFLGNQFIIEISFNRFLSTHVRHRPLTKCRVSTSDDIAWTNERK</sequence>
<accession>A0A8R1UZ87</accession>
<organism evidence="1 2">
    <name type="scientific">Pristionchus pacificus</name>
    <name type="common">Parasitic nematode worm</name>
    <dbReference type="NCBI Taxonomy" id="54126"/>
    <lineage>
        <taxon>Eukaryota</taxon>
        <taxon>Metazoa</taxon>
        <taxon>Ecdysozoa</taxon>
        <taxon>Nematoda</taxon>
        <taxon>Chromadorea</taxon>
        <taxon>Rhabditida</taxon>
        <taxon>Rhabditina</taxon>
        <taxon>Diplogasteromorpha</taxon>
        <taxon>Diplogasteroidea</taxon>
        <taxon>Neodiplogasteridae</taxon>
        <taxon>Pristionchus</taxon>
    </lineage>
</organism>
<dbReference type="EnsemblMetazoa" id="PPA42249.1">
    <property type="protein sequence ID" value="PPA42249.1"/>
    <property type="gene ID" value="WBGene00280618"/>
</dbReference>
<evidence type="ECO:0000313" key="2">
    <source>
        <dbReference type="Proteomes" id="UP000005239"/>
    </source>
</evidence>
<proteinExistence type="predicted"/>
<evidence type="ECO:0000313" key="1">
    <source>
        <dbReference type="EnsemblMetazoa" id="PPA42249.1"/>
    </source>
</evidence>
<reference evidence="2" key="1">
    <citation type="journal article" date="2008" name="Nat. Genet.">
        <title>The Pristionchus pacificus genome provides a unique perspective on nematode lifestyle and parasitism.</title>
        <authorList>
            <person name="Dieterich C."/>
            <person name="Clifton S.W."/>
            <person name="Schuster L.N."/>
            <person name="Chinwalla A."/>
            <person name="Delehaunty K."/>
            <person name="Dinkelacker I."/>
            <person name="Fulton L."/>
            <person name="Fulton R."/>
            <person name="Godfrey J."/>
            <person name="Minx P."/>
            <person name="Mitreva M."/>
            <person name="Roeseler W."/>
            <person name="Tian H."/>
            <person name="Witte H."/>
            <person name="Yang S.P."/>
            <person name="Wilson R.K."/>
            <person name="Sommer R.J."/>
        </authorList>
    </citation>
    <scope>NUCLEOTIDE SEQUENCE [LARGE SCALE GENOMIC DNA]</scope>
    <source>
        <strain evidence="2">PS312</strain>
    </source>
</reference>
<keyword evidence="2" id="KW-1185">Reference proteome</keyword>
<protein>
    <submittedName>
        <fullName evidence="1">Uncharacterized protein</fullName>
    </submittedName>
</protein>
<gene>
    <name evidence="1" type="primary">WBGene00280618</name>
</gene>
<dbReference type="Proteomes" id="UP000005239">
    <property type="component" value="Unassembled WGS sequence"/>
</dbReference>